<evidence type="ECO:0000256" key="1">
    <source>
        <dbReference type="SAM" id="SignalP"/>
    </source>
</evidence>
<evidence type="ECO:0000313" key="3">
    <source>
        <dbReference type="EMBL" id="MFD2462096.1"/>
    </source>
</evidence>
<reference evidence="4" key="1">
    <citation type="journal article" date="2019" name="Int. J. Syst. Evol. Microbiol.">
        <title>The Global Catalogue of Microorganisms (GCM) 10K type strain sequencing project: providing services to taxonomists for standard genome sequencing and annotation.</title>
        <authorList>
            <consortium name="The Broad Institute Genomics Platform"/>
            <consortium name="The Broad Institute Genome Sequencing Center for Infectious Disease"/>
            <person name="Wu L."/>
            <person name="Ma J."/>
        </authorList>
    </citation>
    <scope>NUCLEOTIDE SEQUENCE [LARGE SCALE GENOMIC DNA]</scope>
    <source>
        <strain evidence="4">CGMCC 4.7643</strain>
    </source>
</reference>
<name>A0ABW5GMM9_9PSEU</name>
<feature type="chain" id="PRO_5045340203" evidence="1">
    <location>
        <begin position="20"/>
        <end position="353"/>
    </location>
</feature>
<accession>A0ABW5GMM9</accession>
<sequence>MYKTLRKSRSPKTTGSALAAVLLTGSVLSGCASGTATGTPGQPEQLELRYQGGANAVNLAELAEDLGYFGKVKLKWVGNTISGPQDIQSAATDQTDFGGAFSGAIAKLIDAGAPVRAVVNYYGSDDKTFLGFYTRQDSPIRTARDLIGRKVGVNTVGANLEAVLDTWLKQQGLSDAEIKQVQLVVIPPVNAEQALRNGQLDVAALQGILQDHAVAGGGVRSLFSDVEAFGPYNGGSYVLRKDFIKKNPETTKTFVSAVARAIEWERTTPREEVVARFTKIIQSRGRNEDTSTLKYWKSVAITHGGLITDKDYTLWTPWLRQQGFIKGDTLDPAKIYTNEFNPYRDGATPAAGK</sequence>
<feature type="domain" description="SsuA/THI5-like" evidence="2">
    <location>
        <begin position="63"/>
        <end position="271"/>
    </location>
</feature>
<organism evidence="3 4">
    <name type="scientific">Amycolatopsis samaneae</name>
    <dbReference type="NCBI Taxonomy" id="664691"/>
    <lineage>
        <taxon>Bacteria</taxon>
        <taxon>Bacillati</taxon>
        <taxon>Actinomycetota</taxon>
        <taxon>Actinomycetes</taxon>
        <taxon>Pseudonocardiales</taxon>
        <taxon>Pseudonocardiaceae</taxon>
        <taxon>Amycolatopsis</taxon>
    </lineage>
</organism>
<dbReference type="RefSeq" id="WP_378214389.1">
    <property type="nucleotide sequence ID" value="NZ_BAABHG010000004.1"/>
</dbReference>
<dbReference type="SUPFAM" id="SSF53850">
    <property type="entry name" value="Periplasmic binding protein-like II"/>
    <property type="match status" value="1"/>
</dbReference>
<evidence type="ECO:0000313" key="4">
    <source>
        <dbReference type="Proteomes" id="UP001597419"/>
    </source>
</evidence>
<gene>
    <name evidence="3" type="ORF">ACFSYJ_26045</name>
</gene>
<feature type="signal peptide" evidence="1">
    <location>
        <begin position="1"/>
        <end position="19"/>
    </location>
</feature>
<dbReference type="PROSITE" id="PS51257">
    <property type="entry name" value="PROKAR_LIPOPROTEIN"/>
    <property type="match status" value="1"/>
</dbReference>
<evidence type="ECO:0000259" key="2">
    <source>
        <dbReference type="Pfam" id="PF09084"/>
    </source>
</evidence>
<keyword evidence="1" id="KW-0732">Signal</keyword>
<dbReference type="Gene3D" id="3.40.190.10">
    <property type="entry name" value="Periplasmic binding protein-like II"/>
    <property type="match status" value="2"/>
</dbReference>
<dbReference type="Pfam" id="PF09084">
    <property type="entry name" value="NMT1"/>
    <property type="match status" value="1"/>
</dbReference>
<dbReference type="EMBL" id="JBHUKU010000014">
    <property type="protein sequence ID" value="MFD2462096.1"/>
    <property type="molecule type" value="Genomic_DNA"/>
</dbReference>
<keyword evidence="4" id="KW-1185">Reference proteome</keyword>
<dbReference type="Proteomes" id="UP001597419">
    <property type="component" value="Unassembled WGS sequence"/>
</dbReference>
<dbReference type="PANTHER" id="PTHR30024">
    <property type="entry name" value="ALIPHATIC SULFONATES-BINDING PROTEIN-RELATED"/>
    <property type="match status" value="1"/>
</dbReference>
<comment type="caution">
    <text evidence="3">The sequence shown here is derived from an EMBL/GenBank/DDBJ whole genome shotgun (WGS) entry which is preliminary data.</text>
</comment>
<protein>
    <submittedName>
        <fullName evidence="3">ABC transporter substrate-binding protein</fullName>
    </submittedName>
</protein>
<proteinExistence type="predicted"/>
<dbReference type="InterPro" id="IPR015168">
    <property type="entry name" value="SsuA/THI5"/>
</dbReference>